<reference evidence="1" key="1">
    <citation type="submission" date="2020-11" db="EMBL/GenBank/DDBJ databases">
        <authorList>
            <person name="Tran Van P."/>
        </authorList>
    </citation>
    <scope>NUCLEOTIDE SEQUENCE</scope>
</reference>
<name>A0A7R9LTM1_9ACAR</name>
<accession>A0A7R9LTM1</accession>
<evidence type="ECO:0000313" key="1">
    <source>
        <dbReference type="EMBL" id="CAD7647638.1"/>
    </source>
</evidence>
<dbReference type="EMBL" id="OC917649">
    <property type="protein sequence ID" value="CAD7647638.1"/>
    <property type="molecule type" value="Genomic_DNA"/>
</dbReference>
<dbReference type="AlphaFoldDB" id="A0A7R9LTM1"/>
<sequence length="124" mass="13250">MNNLLKLVVRVRECLSVSFGVRNGEGRDWECWKLKKWCLAPNTAHNVFVSSDPTGNRSGSGTGSGVCSGTGSGIGSGTGADLTLMNAHLRWSHMVIVWLILSTPGVKVPSPLATQNQLIMVTIN</sequence>
<proteinExistence type="predicted"/>
<gene>
    <name evidence="1" type="ORF">ONB1V03_LOCUS6351</name>
</gene>
<protein>
    <submittedName>
        <fullName evidence="1">Uncharacterized protein</fullName>
    </submittedName>
</protein>
<organism evidence="1">
    <name type="scientific">Oppiella nova</name>
    <dbReference type="NCBI Taxonomy" id="334625"/>
    <lineage>
        <taxon>Eukaryota</taxon>
        <taxon>Metazoa</taxon>
        <taxon>Ecdysozoa</taxon>
        <taxon>Arthropoda</taxon>
        <taxon>Chelicerata</taxon>
        <taxon>Arachnida</taxon>
        <taxon>Acari</taxon>
        <taxon>Acariformes</taxon>
        <taxon>Sarcoptiformes</taxon>
        <taxon>Oribatida</taxon>
        <taxon>Brachypylina</taxon>
        <taxon>Oppioidea</taxon>
        <taxon>Oppiidae</taxon>
        <taxon>Oppiella</taxon>
    </lineage>
</organism>
<evidence type="ECO:0000313" key="2">
    <source>
        <dbReference type="Proteomes" id="UP000728032"/>
    </source>
</evidence>
<dbReference type="Proteomes" id="UP000728032">
    <property type="component" value="Unassembled WGS sequence"/>
</dbReference>
<keyword evidence="2" id="KW-1185">Reference proteome</keyword>
<dbReference type="EMBL" id="CAJPVJ010002824">
    <property type="protein sequence ID" value="CAG2166836.1"/>
    <property type="molecule type" value="Genomic_DNA"/>
</dbReference>